<evidence type="ECO:0000313" key="3">
    <source>
        <dbReference type="Proteomes" id="UP000078492"/>
    </source>
</evidence>
<name>A0A195E5S6_9HYME</name>
<organism evidence="2 3">
    <name type="scientific">Trachymyrmex cornetzi</name>
    <dbReference type="NCBI Taxonomy" id="471704"/>
    <lineage>
        <taxon>Eukaryota</taxon>
        <taxon>Metazoa</taxon>
        <taxon>Ecdysozoa</taxon>
        <taxon>Arthropoda</taxon>
        <taxon>Hexapoda</taxon>
        <taxon>Insecta</taxon>
        <taxon>Pterygota</taxon>
        <taxon>Neoptera</taxon>
        <taxon>Endopterygota</taxon>
        <taxon>Hymenoptera</taxon>
        <taxon>Apocrita</taxon>
        <taxon>Aculeata</taxon>
        <taxon>Formicoidea</taxon>
        <taxon>Formicidae</taxon>
        <taxon>Myrmicinae</taxon>
        <taxon>Trachymyrmex</taxon>
    </lineage>
</organism>
<protein>
    <submittedName>
        <fullName evidence="2">Uncharacterized protein</fullName>
    </submittedName>
</protein>
<feature type="region of interest" description="Disordered" evidence="1">
    <location>
        <begin position="43"/>
        <end position="63"/>
    </location>
</feature>
<keyword evidence="3" id="KW-1185">Reference proteome</keyword>
<dbReference type="EMBL" id="KQ979608">
    <property type="protein sequence ID" value="KYN20242.1"/>
    <property type="molecule type" value="Genomic_DNA"/>
</dbReference>
<gene>
    <name evidence="2" type="ORF">ALC57_07146</name>
</gene>
<proteinExistence type="predicted"/>
<accession>A0A195E5S6</accession>
<reference evidence="2 3" key="1">
    <citation type="submission" date="2015-09" db="EMBL/GenBank/DDBJ databases">
        <title>Trachymyrmex cornetzi WGS genome.</title>
        <authorList>
            <person name="Nygaard S."/>
            <person name="Hu H."/>
            <person name="Boomsma J."/>
            <person name="Zhang G."/>
        </authorList>
    </citation>
    <scope>NUCLEOTIDE SEQUENCE [LARGE SCALE GENOMIC DNA]</scope>
    <source>
        <strain evidence="2">Tcor2-1</strain>
        <tissue evidence="2">Whole body</tissue>
    </source>
</reference>
<evidence type="ECO:0000313" key="2">
    <source>
        <dbReference type="EMBL" id="KYN20242.1"/>
    </source>
</evidence>
<sequence>MNGDGRRFRASSSVRSLPYQENRLNRRVRLRVYNKLPREVQVADGKLSTTKENNPRERSQTPSHLNARLKKTLYVFYTNRHDFIRCIIIDSLYCARNNFMIVLYASHYETNVSRRNNDAVPNNYFASL</sequence>
<dbReference type="Proteomes" id="UP000078492">
    <property type="component" value="Unassembled WGS sequence"/>
</dbReference>
<evidence type="ECO:0000256" key="1">
    <source>
        <dbReference type="SAM" id="MobiDB-lite"/>
    </source>
</evidence>
<dbReference type="AlphaFoldDB" id="A0A195E5S6"/>